<dbReference type="PANTHER" id="PTHR47723">
    <property type="entry name" value="OS05G0353850 PROTEIN"/>
    <property type="match status" value="1"/>
</dbReference>
<gene>
    <name evidence="2" type="ORF">LLUT_LOCUS25642</name>
</gene>
<dbReference type="InterPro" id="IPR036397">
    <property type="entry name" value="RNaseH_sf"/>
</dbReference>
<accession>A0AAV1XU69</accession>
<evidence type="ECO:0000313" key="3">
    <source>
        <dbReference type="Proteomes" id="UP001497480"/>
    </source>
</evidence>
<dbReference type="Proteomes" id="UP001497480">
    <property type="component" value="Unassembled WGS sequence"/>
</dbReference>
<dbReference type="CDD" id="cd06222">
    <property type="entry name" value="RNase_H_like"/>
    <property type="match status" value="1"/>
</dbReference>
<dbReference type="PANTHER" id="PTHR47723:SF19">
    <property type="entry name" value="POLYNUCLEOTIDYL TRANSFERASE, RIBONUCLEASE H-LIKE SUPERFAMILY PROTEIN"/>
    <property type="match status" value="1"/>
</dbReference>
<dbReference type="AlphaFoldDB" id="A0AAV1XU69"/>
<dbReference type="Gene3D" id="3.30.420.10">
    <property type="entry name" value="Ribonuclease H-like superfamily/Ribonuclease H"/>
    <property type="match status" value="1"/>
</dbReference>
<comment type="caution">
    <text evidence="2">The sequence shown here is derived from an EMBL/GenBank/DDBJ whole genome shotgun (WGS) entry which is preliminary data.</text>
</comment>
<evidence type="ECO:0000313" key="2">
    <source>
        <dbReference type="EMBL" id="CAL0324582.1"/>
    </source>
</evidence>
<dbReference type="EMBL" id="CAXHTB010000018">
    <property type="protein sequence ID" value="CAL0324582.1"/>
    <property type="molecule type" value="Genomic_DNA"/>
</dbReference>
<dbReference type="InterPro" id="IPR044730">
    <property type="entry name" value="RNase_H-like_dom_plant"/>
</dbReference>
<feature type="domain" description="RNase H type-1" evidence="1">
    <location>
        <begin position="254"/>
        <end position="373"/>
    </location>
</feature>
<dbReference type="GO" id="GO:0004523">
    <property type="term" value="F:RNA-DNA hybrid ribonuclease activity"/>
    <property type="evidence" value="ECO:0007669"/>
    <property type="project" value="InterPro"/>
</dbReference>
<dbReference type="Pfam" id="PF13456">
    <property type="entry name" value="RVT_3"/>
    <property type="match status" value="1"/>
</dbReference>
<sequence length="406" mass="46427">MRDEAWEGLIFSPNLVVLLMIGFDEFSVLSWNVRGALGEAGQLFIKDIVGYKKPDIVILVETRCQFSRARYFWQRMGYDPIGVEEARGFSGGIWVLKQTNSMFNMRLRSLHQQVVTIELWRENMSWVCSAIYASPAPALRDCLWDQDCAHSKEIWLRFGALSWTHFNDPNLYSWIHILATGPNSMKFLAALWGNWKWRKNMALDDEKWTLEVAWRRICHDHDDWCSSYDWGGNHSNHFLSKVWAPPLEGWVKVNTDGSYHDDRKMMGYGGLVRDHASGWIKGFLGCCNGGSAFISEAWALMEGINLAWSLGFRKVICEVDSADLLAALENTETRNCVHEIDEIRLGMDKDWQIVLCRIPRDSNGAADCMATFASKGVGSTFQVLDLPFIELETLILMDKLRASSFL</sequence>
<protein>
    <recommendedName>
        <fullName evidence="1">RNase H type-1 domain-containing protein</fullName>
    </recommendedName>
</protein>
<organism evidence="2 3">
    <name type="scientific">Lupinus luteus</name>
    <name type="common">European yellow lupine</name>
    <dbReference type="NCBI Taxonomy" id="3873"/>
    <lineage>
        <taxon>Eukaryota</taxon>
        <taxon>Viridiplantae</taxon>
        <taxon>Streptophyta</taxon>
        <taxon>Embryophyta</taxon>
        <taxon>Tracheophyta</taxon>
        <taxon>Spermatophyta</taxon>
        <taxon>Magnoliopsida</taxon>
        <taxon>eudicotyledons</taxon>
        <taxon>Gunneridae</taxon>
        <taxon>Pentapetalae</taxon>
        <taxon>rosids</taxon>
        <taxon>fabids</taxon>
        <taxon>Fabales</taxon>
        <taxon>Fabaceae</taxon>
        <taxon>Papilionoideae</taxon>
        <taxon>50 kb inversion clade</taxon>
        <taxon>genistoids sensu lato</taxon>
        <taxon>core genistoids</taxon>
        <taxon>Genisteae</taxon>
        <taxon>Lupinus</taxon>
    </lineage>
</organism>
<evidence type="ECO:0000259" key="1">
    <source>
        <dbReference type="Pfam" id="PF13456"/>
    </source>
</evidence>
<dbReference type="InterPro" id="IPR036691">
    <property type="entry name" value="Endo/exonu/phosph_ase_sf"/>
</dbReference>
<dbReference type="Gene3D" id="3.60.10.10">
    <property type="entry name" value="Endonuclease/exonuclease/phosphatase"/>
    <property type="match status" value="1"/>
</dbReference>
<name>A0AAV1XU69_LUPLU</name>
<dbReference type="InterPro" id="IPR053151">
    <property type="entry name" value="RNase_H-like"/>
</dbReference>
<dbReference type="GO" id="GO:0003676">
    <property type="term" value="F:nucleic acid binding"/>
    <property type="evidence" value="ECO:0007669"/>
    <property type="project" value="InterPro"/>
</dbReference>
<dbReference type="SUPFAM" id="SSF53098">
    <property type="entry name" value="Ribonuclease H-like"/>
    <property type="match status" value="1"/>
</dbReference>
<dbReference type="SUPFAM" id="SSF56219">
    <property type="entry name" value="DNase I-like"/>
    <property type="match status" value="1"/>
</dbReference>
<keyword evidence="3" id="KW-1185">Reference proteome</keyword>
<proteinExistence type="predicted"/>
<reference evidence="2 3" key="1">
    <citation type="submission" date="2024-03" db="EMBL/GenBank/DDBJ databases">
        <authorList>
            <person name="Martinez-Hernandez J."/>
        </authorList>
    </citation>
    <scope>NUCLEOTIDE SEQUENCE [LARGE SCALE GENOMIC DNA]</scope>
</reference>
<dbReference type="InterPro" id="IPR002156">
    <property type="entry name" value="RNaseH_domain"/>
</dbReference>
<dbReference type="InterPro" id="IPR012337">
    <property type="entry name" value="RNaseH-like_sf"/>
</dbReference>